<evidence type="ECO:0000313" key="7">
    <source>
        <dbReference type="Proteomes" id="UP000254771"/>
    </source>
</evidence>
<dbReference type="Gene3D" id="1.20.1280.290">
    <property type="match status" value="1"/>
</dbReference>
<comment type="subcellular location">
    <subcellularLocation>
        <location evidence="1">Membrane</location>
        <topology evidence="1">Multi-pass membrane protein</topology>
    </subcellularLocation>
</comment>
<dbReference type="GO" id="GO:0016020">
    <property type="term" value="C:membrane"/>
    <property type="evidence" value="ECO:0007669"/>
    <property type="project" value="UniProtKB-SubCell"/>
</dbReference>
<dbReference type="EMBL" id="QFXE01000021">
    <property type="protein sequence ID" value="RDH81856.1"/>
    <property type="molecule type" value="Genomic_DNA"/>
</dbReference>
<accession>A0A370DCG0</accession>
<comment type="caution">
    <text evidence="6">The sequence shown here is derived from an EMBL/GenBank/DDBJ whole genome shotgun (WGS) entry which is preliminary data.</text>
</comment>
<dbReference type="Pfam" id="PF04193">
    <property type="entry name" value="PQ-loop"/>
    <property type="match status" value="1"/>
</dbReference>
<evidence type="ECO:0008006" key="8">
    <source>
        <dbReference type="Google" id="ProtNLM"/>
    </source>
</evidence>
<dbReference type="InterPro" id="IPR006603">
    <property type="entry name" value="PQ-loop_rpt"/>
</dbReference>
<keyword evidence="4 5" id="KW-0472">Membrane</keyword>
<evidence type="ECO:0000256" key="4">
    <source>
        <dbReference type="ARBA" id="ARBA00023136"/>
    </source>
</evidence>
<feature type="transmembrane region" description="Helical" evidence="5">
    <location>
        <begin position="60"/>
        <end position="81"/>
    </location>
</feature>
<feature type="transmembrane region" description="Helical" evidence="5">
    <location>
        <begin position="34"/>
        <end position="54"/>
    </location>
</feature>
<organism evidence="6 7">
    <name type="scientific">endosymbiont of Escarpia spicata</name>
    <dbReference type="NCBI Taxonomy" id="2200908"/>
    <lineage>
        <taxon>Bacteria</taxon>
        <taxon>Pseudomonadati</taxon>
        <taxon>Pseudomonadota</taxon>
        <taxon>Gammaproteobacteria</taxon>
        <taxon>sulfur-oxidizing symbionts</taxon>
    </lineage>
</organism>
<name>A0A370DCG0_9GAMM</name>
<feature type="transmembrane region" description="Helical" evidence="5">
    <location>
        <begin position="6"/>
        <end position="22"/>
    </location>
</feature>
<proteinExistence type="predicted"/>
<keyword evidence="2 5" id="KW-0812">Transmembrane</keyword>
<evidence type="ECO:0000313" key="6">
    <source>
        <dbReference type="EMBL" id="RDH81856.1"/>
    </source>
</evidence>
<protein>
    <recommendedName>
        <fullName evidence="8">PQ-loop repeat-containing protein</fullName>
    </recommendedName>
</protein>
<evidence type="ECO:0000256" key="1">
    <source>
        <dbReference type="ARBA" id="ARBA00004141"/>
    </source>
</evidence>
<dbReference type="Proteomes" id="UP000254771">
    <property type="component" value="Unassembled WGS sequence"/>
</dbReference>
<keyword evidence="7" id="KW-1185">Reference proteome</keyword>
<sequence>MVDLVGYTAGFFLMWSFLPQIIKTAKTQKTDGLSVGMLIISLISAALSELYAFMLGLTPMLIMNGIFLLLLLIQLVMTLLIDRSSANIEIAVES</sequence>
<keyword evidence="3 5" id="KW-1133">Transmembrane helix</keyword>
<reference evidence="6 7" key="1">
    <citation type="journal article" date="2018" name="ISME J.">
        <title>Endosymbiont genomes yield clues of tubeworm success.</title>
        <authorList>
            <person name="Li Y."/>
            <person name="Liles M.R."/>
            <person name="Halanych K.M."/>
        </authorList>
    </citation>
    <scope>NUCLEOTIDE SEQUENCE [LARGE SCALE GENOMIC DNA]</scope>
    <source>
        <strain evidence="6">A1462</strain>
    </source>
</reference>
<gene>
    <name evidence="6" type="ORF">DIZ78_15500</name>
</gene>
<evidence type="ECO:0000256" key="3">
    <source>
        <dbReference type="ARBA" id="ARBA00022989"/>
    </source>
</evidence>
<dbReference type="SMART" id="SM00679">
    <property type="entry name" value="CTNS"/>
    <property type="match status" value="1"/>
</dbReference>
<evidence type="ECO:0000256" key="5">
    <source>
        <dbReference type="SAM" id="Phobius"/>
    </source>
</evidence>
<dbReference type="AlphaFoldDB" id="A0A370DCG0"/>
<evidence type="ECO:0000256" key="2">
    <source>
        <dbReference type="ARBA" id="ARBA00022692"/>
    </source>
</evidence>